<proteinExistence type="predicted"/>
<name>A0A2X3YMR0_STRSA</name>
<dbReference type="Proteomes" id="UP000248534">
    <property type="component" value="Chromosome 1"/>
</dbReference>
<evidence type="ECO:0000313" key="2">
    <source>
        <dbReference type="Proteomes" id="UP000248534"/>
    </source>
</evidence>
<dbReference type="Pfam" id="PF07374">
    <property type="entry name" value="DUF1492"/>
    <property type="match status" value="1"/>
</dbReference>
<reference evidence="1 2" key="1">
    <citation type="submission" date="2018-06" db="EMBL/GenBank/DDBJ databases">
        <authorList>
            <consortium name="Pathogen Informatics"/>
            <person name="Doyle S."/>
        </authorList>
    </citation>
    <scope>NUCLEOTIDE SEQUENCE [LARGE SCALE GENOMIC DNA]</scope>
    <source>
        <strain evidence="1 2">NCTC11086</strain>
    </source>
</reference>
<dbReference type="RefSeq" id="WP_111675208.1">
    <property type="nucleotide sequence ID" value="NZ_LS483364.1"/>
</dbReference>
<evidence type="ECO:0000313" key="1">
    <source>
        <dbReference type="EMBL" id="SQF70393.1"/>
    </source>
</evidence>
<dbReference type="AlphaFoldDB" id="A0A2X3YMR0"/>
<dbReference type="InterPro" id="IPR010861">
    <property type="entry name" value="DUF1492"/>
</dbReference>
<organism evidence="1 2">
    <name type="scientific">Streptococcus sanguinis</name>
    <dbReference type="NCBI Taxonomy" id="1305"/>
    <lineage>
        <taxon>Bacteria</taxon>
        <taxon>Bacillati</taxon>
        <taxon>Bacillota</taxon>
        <taxon>Bacilli</taxon>
        <taxon>Lactobacillales</taxon>
        <taxon>Streptococcaceae</taxon>
        <taxon>Streptococcus</taxon>
    </lineage>
</organism>
<gene>
    <name evidence="1" type="ORF">NCTC11086_00229</name>
</gene>
<dbReference type="EMBL" id="LS483364">
    <property type="protein sequence ID" value="SQF70393.1"/>
    <property type="molecule type" value="Genomic_DNA"/>
</dbReference>
<accession>A0A2X3YMR0</accession>
<sequence length="135" mass="15966">MTKTPFTQGDLAQLWQDEGLITMDILRKRLPDWTDRQIKVRLNNWKARKAIAFTMKNKEIVSFELLRNKKQEEEQTSGGRKLKLEDYYKQVMATREIIEKKTASDTNRLKAIQLQQQALNEIPDHIYKELAEIFA</sequence>
<protein>
    <submittedName>
        <fullName evidence="1">Phage protein</fullName>
    </submittedName>
</protein>